<dbReference type="PROSITE" id="PS50891">
    <property type="entry name" value="LOB"/>
    <property type="match status" value="1"/>
</dbReference>
<reference evidence="3" key="1">
    <citation type="submission" date="2020-01" db="EMBL/GenBank/DDBJ databases">
        <title>Genome sequence of Kobresia littledalei, the first chromosome-level genome in the family Cyperaceae.</title>
        <authorList>
            <person name="Qu G."/>
        </authorList>
    </citation>
    <scope>NUCLEOTIDE SEQUENCE</scope>
    <source>
        <strain evidence="3">C.B.Clarke</strain>
        <tissue evidence="3">Leaf</tissue>
    </source>
</reference>
<keyword evidence="4" id="KW-1185">Reference proteome</keyword>
<evidence type="ECO:0000259" key="2">
    <source>
        <dbReference type="PROSITE" id="PS50891"/>
    </source>
</evidence>
<dbReference type="EMBL" id="SWLB01000010">
    <property type="protein sequence ID" value="KAF3333893.1"/>
    <property type="molecule type" value="Genomic_DNA"/>
</dbReference>
<comment type="similarity">
    <text evidence="1">Belongs to the LOB domain-containing protein family.</text>
</comment>
<organism evidence="3 4">
    <name type="scientific">Carex littledalei</name>
    <dbReference type="NCBI Taxonomy" id="544730"/>
    <lineage>
        <taxon>Eukaryota</taxon>
        <taxon>Viridiplantae</taxon>
        <taxon>Streptophyta</taxon>
        <taxon>Embryophyta</taxon>
        <taxon>Tracheophyta</taxon>
        <taxon>Spermatophyta</taxon>
        <taxon>Magnoliopsida</taxon>
        <taxon>Liliopsida</taxon>
        <taxon>Poales</taxon>
        <taxon>Cyperaceae</taxon>
        <taxon>Cyperoideae</taxon>
        <taxon>Cariceae</taxon>
        <taxon>Carex</taxon>
        <taxon>Carex subgen. Euthyceras</taxon>
    </lineage>
</organism>
<dbReference type="PANTHER" id="PTHR31301:SF68">
    <property type="entry name" value="LOB DOMAIN-CONTAINING PROTEIN 32-RELATED"/>
    <property type="match status" value="1"/>
</dbReference>
<name>A0A833RFR6_9POAL</name>
<evidence type="ECO:0000256" key="1">
    <source>
        <dbReference type="ARBA" id="ARBA00005474"/>
    </source>
</evidence>
<dbReference type="AlphaFoldDB" id="A0A833RFR6"/>
<sequence length="313" mass="34619">MASPCAACKFLRRKCTNGCVFAPYFPPDQPSKFANVHKIFGASNVAKLLNELPSHQREDAVNSLAYEADARINDPVYGCVAYISVLQVRIKEVQDQLMSAKKELLDLTGPSTYSPFLHQPNPLITQNRLSGSTSSSYMAGSYGLPNVGIGMDLGLGSSAPMPSHPVVSLRDAVEAQQQMLAMETLREHNMIRFNAAIEGTRGGYDGHFNTNPAPSMQGQVVLVSPQSAQIQVQHQPQNPQPTVQQQLFDSVFLARPFQQQQVQLQMQSQQPTQQLPQVQPQVQLYLEQQMKQEQLQMRVGSDEGRSCIRPSLP</sequence>
<dbReference type="PANTHER" id="PTHR31301">
    <property type="entry name" value="LOB DOMAIN-CONTAINING PROTEIN 4-RELATED"/>
    <property type="match status" value="1"/>
</dbReference>
<proteinExistence type="inferred from homology"/>
<dbReference type="Proteomes" id="UP000623129">
    <property type="component" value="Unassembled WGS sequence"/>
</dbReference>
<protein>
    <submittedName>
        <fullName evidence="3">Putative LOB domain-containing family protein</fullName>
    </submittedName>
</protein>
<dbReference type="InterPro" id="IPR004883">
    <property type="entry name" value="LOB"/>
</dbReference>
<feature type="domain" description="LOB" evidence="2">
    <location>
        <begin position="3"/>
        <end position="104"/>
    </location>
</feature>
<evidence type="ECO:0000313" key="3">
    <source>
        <dbReference type="EMBL" id="KAF3333893.1"/>
    </source>
</evidence>
<gene>
    <name evidence="3" type="ORF">FCM35_KLT01584</name>
</gene>
<evidence type="ECO:0000313" key="4">
    <source>
        <dbReference type="Proteomes" id="UP000623129"/>
    </source>
</evidence>
<dbReference type="OrthoDB" id="772606at2759"/>
<dbReference type="Pfam" id="PF03195">
    <property type="entry name" value="LOB"/>
    <property type="match status" value="1"/>
</dbReference>
<comment type="caution">
    <text evidence="3">The sequence shown here is derived from an EMBL/GenBank/DDBJ whole genome shotgun (WGS) entry which is preliminary data.</text>
</comment>
<accession>A0A833RFR6</accession>